<dbReference type="InterPro" id="IPR025857">
    <property type="entry name" value="MacB_PCD"/>
</dbReference>
<dbReference type="InterPro" id="IPR003838">
    <property type="entry name" value="ABC3_permease_C"/>
</dbReference>
<keyword evidence="3" id="KW-0813">Transport</keyword>
<feature type="domain" description="ABC3 transporter permease C-terminal" evidence="9">
    <location>
        <begin position="307"/>
        <end position="440"/>
    </location>
</feature>
<dbReference type="RefSeq" id="WP_242285140.1">
    <property type="nucleotide sequence ID" value="NZ_JAKKSL010000001.1"/>
</dbReference>
<name>A0ABS9X038_9GAMM</name>
<organism evidence="11 12">
    <name type="scientific">Colwellia maritima</name>
    <dbReference type="NCBI Taxonomy" id="2912588"/>
    <lineage>
        <taxon>Bacteria</taxon>
        <taxon>Pseudomonadati</taxon>
        <taxon>Pseudomonadota</taxon>
        <taxon>Gammaproteobacteria</taxon>
        <taxon>Alteromonadales</taxon>
        <taxon>Colwelliaceae</taxon>
        <taxon>Colwellia</taxon>
    </lineage>
</organism>
<evidence type="ECO:0000313" key="11">
    <source>
        <dbReference type="EMBL" id="MCI2283561.1"/>
    </source>
</evidence>
<keyword evidence="5 8" id="KW-0812">Transmembrane</keyword>
<evidence type="ECO:0000256" key="2">
    <source>
        <dbReference type="ARBA" id="ARBA00005236"/>
    </source>
</evidence>
<feature type="transmembrane region" description="Helical" evidence="8">
    <location>
        <begin position="413"/>
        <end position="433"/>
    </location>
</feature>
<evidence type="ECO:0000256" key="7">
    <source>
        <dbReference type="ARBA" id="ARBA00023136"/>
    </source>
</evidence>
<comment type="caution">
    <text evidence="11">The sequence shown here is derived from an EMBL/GenBank/DDBJ whole genome shotgun (WGS) entry which is preliminary data.</text>
</comment>
<dbReference type="NCBIfam" id="NF008357">
    <property type="entry name" value="PRK11146.1"/>
    <property type="match status" value="1"/>
</dbReference>
<feature type="transmembrane region" description="Helical" evidence="8">
    <location>
        <begin position="34"/>
        <end position="57"/>
    </location>
</feature>
<proteinExistence type="inferred from homology"/>
<feature type="domain" description="MacB-like periplasmic core" evidence="10">
    <location>
        <begin position="41"/>
        <end position="263"/>
    </location>
</feature>
<comment type="subcellular location">
    <subcellularLocation>
        <location evidence="1">Cell membrane</location>
        <topology evidence="1">Multi-pass membrane protein</topology>
    </subcellularLocation>
</comment>
<dbReference type="Proteomes" id="UP001139646">
    <property type="component" value="Unassembled WGS sequence"/>
</dbReference>
<sequence length="447" mass="48111">MVTHSSKATQSSVFKPLSIFLALRYVRSRHGQGFSTFISASSTIGIALGTMVLIVALSTMNGFERELASKLLSIVPHAELISVDKPIPNWPENVKQVASNPDVIAAAPVIILTGMMQHKTQLKGVEIRGVNANLETSVSDIEKYIVAGSRHGINHQKNNQDLASQGVDNGIVIGAGVAKTLSIGVGDKVHLLLASTKSADTSGDNAQQNVFSSPLNRQVEVVGIFKFGGTVDDTLAYISLAQAAEIKGYKANEAQGIRLKLANVFAAPSIASNIAYRFNHYVYIMDWTRTQGHLFNDIQMVRMVMFIVLVLVIAVASFNIVSTLIMAVNDKKGDIAILKTMGASNKLIMLTFIYQGLVNGVLGSLVGSVCGVLLALNLADIVAFVEHLFALKVLSADVYFIDHIPSELSMPDVYITVITAIVMSFLATIYPAWRATKIEPAQVLGQL</sequence>
<accession>A0ABS9X038</accession>
<evidence type="ECO:0000313" key="12">
    <source>
        <dbReference type="Proteomes" id="UP001139646"/>
    </source>
</evidence>
<keyword evidence="6 8" id="KW-1133">Transmembrane helix</keyword>
<dbReference type="InterPro" id="IPR051447">
    <property type="entry name" value="Lipoprotein-release_system"/>
</dbReference>
<keyword evidence="12" id="KW-1185">Reference proteome</keyword>
<keyword evidence="7 8" id="KW-0472">Membrane</keyword>
<reference evidence="11" key="1">
    <citation type="submission" date="2022-01" db="EMBL/GenBank/DDBJ databases">
        <title>Colwellia maritima, isolated from seawater.</title>
        <authorList>
            <person name="Kristyanto S."/>
            <person name="Jung J."/>
            <person name="Jeon C.O."/>
        </authorList>
    </citation>
    <scope>NUCLEOTIDE SEQUENCE</scope>
    <source>
        <strain evidence="11">MSW7</strain>
    </source>
</reference>
<dbReference type="InterPro" id="IPR011925">
    <property type="entry name" value="LolCE_TM"/>
</dbReference>
<dbReference type="Pfam" id="PF02687">
    <property type="entry name" value="FtsX"/>
    <property type="match status" value="1"/>
</dbReference>
<evidence type="ECO:0000256" key="4">
    <source>
        <dbReference type="ARBA" id="ARBA00022475"/>
    </source>
</evidence>
<dbReference type="Pfam" id="PF12704">
    <property type="entry name" value="MacB_PCD"/>
    <property type="match status" value="1"/>
</dbReference>
<evidence type="ECO:0000259" key="9">
    <source>
        <dbReference type="Pfam" id="PF02687"/>
    </source>
</evidence>
<evidence type="ECO:0000256" key="3">
    <source>
        <dbReference type="ARBA" id="ARBA00022448"/>
    </source>
</evidence>
<dbReference type="NCBIfam" id="TIGR02212">
    <property type="entry name" value="lolCE"/>
    <property type="match status" value="1"/>
</dbReference>
<dbReference type="PANTHER" id="PTHR30489">
    <property type="entry name" value="LIPOPROTEIN-RELEASING SYSTEM TRANSMEMBRANE PROTEIN LOLE"/>
    <property type="match status" value="1"/>
</dbReference>
<comment type="similarity">
    <text evidence="2">Belongs to the ABC-4 integral membrane protein family. LolC/E subfamily.</text>
</comment>
<evidence type="ECO:0000256" key="8">
    <source>
        <dbReference type="SAM" id="Phobius"/>
    </source>
</evidence>
<dbReference type="PANTHER" id="PTHR30489:SF0">
    <property type="entry name" value="LIPOPROTEIN-RELEASING SYSTEM TRANSMEMBRANE PROTEIN LOLE"/>
    <property type="match status" value="1"/>
</dbReference>
<gene>
    <name evidence="11" type="primary">lolE</name>
    <name evidence="11" type="ORF">L3081_09370</name>
</gene>
<evidence type="ECO:0000256" key="6">
    <source>
        <dbReference type="ARBA" id="ARBA00022989"/>
    </source>
</evidence>
<evidence type="ECO:0000256" key="1">
    <source>
        <dbReference type="ARBA" id="ARBA00004651"/>
    </source>
</evidence>
<evidence type="ECO:0000259" key="10">
    <source>
        <dbReference type="Pfam" id="PF12704"/>
    </source>
</evidence>
<feature type="transmembrane region" description="Helical" evidence="8">
    <location>
        <begin position="303"/>
        <end position="327"/>
    </location>
</feature>
<protein>
    <submittedName>
        <fullName evidence="11">Lipoprotein-releasing ABC transporter permease subunit LolE</fullName>
    </submittedName>
</protein>
<keyword evidence="11" id="KW-0449">Lipoprotein</keyword>
<dbReference type="EMBL" id="JAKKSL010000001">
    <property type="protein sequence ID" value="MCI2283561.1"/>
    <property type="molecule type" value="Genomic_DNA"/>
</dbReference>
<feature type="transmembrane region" description="Helical" evidence="8">
    <location>
        <begin position="347"/>
        <end position="374"/>
    </location>
</feature>
<keyword evidence="4" id="KW-1003">Cell membrane</keyword>
<evidence type="ECO:0000256" key="5">
    <source>
        <dbReference type="ARBA" id="ARBA00022692"/>
    </source>
</evidence>